<dbReference type="PANTHER" id="PTHR30582:SF2">
    <property type="entry name" value="L,D-TRANSPEPTIDASE YCIB-RELATED"/>
    <property type="match status" value="1"/>
</dbReference>
<feature type="active site" description="Nucleophile" evidence="7">
    <location>
        <position position="121"/>
    </location>
</feature>
<dbReference type="SUPFAM" id="SSF141523">
    <property type="entry name" value="L,D-transpeptidase catalytic domain-like"/>
    <property type="match status" value="1"/>
</dbReference>
<feature type="active site" description="Proton donor/acceptor" evidence="7">
    <location>
        <position position="108"/>
    </location>
</feature>
<gene>
    <name evidence="9" type="ORF">A9D12_12090</name>
</gene>
<dbReference type="GO" id="GO:0071972">
    <property type="term" value="F:peptidoglycan L,D-transpeptidase activity"/>
    <property type="evidence" value="ECO:0007669"/>
    <property type="project" value="TreeGrafter"/>
</dbReference>
<evidence type="ECO:0000256" key="1">
    <source>
        <dbReference type="ARBA" id="ARBA00004752"/>
    </source>
</evidence>
<evidence type="ECO:0000256" key="7">
    <source>
        <dbReference type="PROSITE-ProRule" id="PRU01373"/>
    </source>
</evidence>
<comment type="pathway">
    <text evidence="1 7">Cell wall biogenesis; peptidoglycan biosynthesis.</text>
</comment>
<keyword evidence="5 7" id="KW-0573">Peptidoglycan synthesis</keyword>
<dbReference type="Pfam" id="PF05036">
    <property type="entry name" value="SPOR"/>
    <property type="match status" value="1"/>
</dbReference>
<dbReference type="GO" id="GO:0016740">
    <property type="term" value="F:transferase activity"/>
    <property type="evidence" value="ECO:0007669"/>
    <property type="project" value="UniProtKB-KW"/>
</dbReference>
<evidence type="ECO:0000256" key="4">
    <source>
        <dbReference type="ARBA" id="ARBA00022960"/>
    </source>
</evidence>
<dbReference type="Pfam" id="PF03734">
    <property type="entry name" value="YkuD"/>
    <property type="match status" value="1"/>
</dbReference>
<sequence>MAAAPLTAPALAPEPAAALPPPVPTRNVDDVLQSGVVITISLASQQMHVFRDGVLWHSSPVSTGKRGKETPTGVFAILQKKTFHRSNLYSNAPMPFMQRLTWDGIAIHAGDLPGYPASHGCIRIPKPFAAELFRLTNAASTAVIVVDEPAKSGNEALALARATKGTVPIPADLLRREAAALAKADQVPSARLPAARIIAAPPPAPLLTPTELLPPELVPPPSPPAAAPGVAAMPAGKGQTIQLAAELTAERASARWAELSAQRPELRAMQMAVIPAMVNGTRYYRLRASAAGAHSACAALKRAGIACFPVS</sequence>
<keyword evidence="4 7" id="KW-0133">Cell shape</keyword>
<evidence type="ECO:0000256" key="3">
    <source>
        <dbReference type="ARBA" id="ARBA00022679"/>
    </source>
</evidence>
<proteinExistence type="inferred from homology"/>
<dbReference type="Proteomes" id="UP000078263">
    <property type="component" value="Chromosome"/>
</dbReference>
<dbReference type="Gene3D" id="2.40.440.10">
    <property type="entry name" value="L,D-transpeptidase catalytic domain-like"/>
    <property type="match status" value="1"/>
</dbReference>
<dbReference type="CDD" id="cd16913">
    <property type="entry name" value="YkuD_like"/>
    <property type="match status" value="1"/>
</dbReference>
<dbReference type="GO" id="GO:0018104">
    <property type="term" value="P:peptidoglycan-protein cross-linking"/>
    <property type="evidence" value="ECO:0007669"/>
    <property type="project" value="TreeGrafter"/>
</dbReference>
<dbReference type="InterPro" id="IPR005490">
    <property type="entry name" value="LD_TPept_cat_dom"/>
</dbReference>
<feature type="domain" description="L,D-TPase catalytic" evidence="8">
    <location>
        <begin position="36"/>
        <end position="146"/>
    </location>
</feature>
<dbReference type="InterPro" id="IPR038063">
    <property type="entry name" value="Transpep_catalytic_dom"/>
</dbReference>
<keyword evidence="3" id="KW-0808">Transferase</keyword>
<dbReference type="GO" id="GO:0042834">
    <property type="term" value="F:peptidoglycan binding"/>
    <property type="evidence" value="ECO:0007669"/>
    <property type="project" value="InterPro"/>
</dbReference>
<evidence type="ECO:0000256" key="5">
    <source>
        <dbReference type="ARBA" id="ARBA00022984"/>
    </source>
</evidence>
<evidence type="ECO:0000256" key="2">
    <source>
        <dbReference type="ARBA" id="ARBA00005992"/>
    </source>
</evidence>
<dbReference type="KEGG" id="pns:A9D12_12090"/>
<dbReference type="InterPro" id="IPR050979">
    <property type="entry name" value="LD-transpeptidase"/>
</dbReference>
<reference evidence="9 10" key="1">
    <citation type="submission" date="2016-05" db="EMBL/GenBank/DDBJ databases">
        <title>Compelete Genome Sequence of Bacteriochlorophyll-Synthesizing Bacterium Porphyrobacter neustonensis DSM 9434.</title>
        <authorList>
            <person name="Shi X.-L."/>
            <person name="Wu Y.-H."/>
            <person name="Cheng H."/>
            <person name="Xu L."/>
            <person name="Zhang X.-Q."/>
            <person name="Wang C.-S."/>
            <person name="Xu X.-W."/>
        </authorList>
    </citation>
    <scope>NUCLEOTIDE SEQUENCE [LARGE SCALE GENOMIC DNA]</scope>
    <source>
        <strain evidence="9 10">DSM 9434</strain>
    </source>
</reference>
<dbReference type="GO" id="GO:0071555">
    <property type="term" value="P:cell wall organization"/>
    <property type="evidence" value="ECO:0007669"/>
    <property type="project" value="UniProtKB-UniRule"/>
</dbReference>
<keyword evidence="10" id="KW-1185">Reference proteome</keyword>
<keyword evidence="6 7" id="KW-0961">Cell wall biogenesis/degradation</keyword>
<evidence type="ECO:0000313" key="10">
    <source>
        <dbReference type="Proteomes" id="UP000078263"/>
    </source>
</evidence>
<comment type="similarity">
    <text evidence="2">Belongs to the YkuD family.</text>
</comment>
<evidence type="ECO:0000256" key="6">
    <source>
        <dbReference type="ARBA" id="ARBA00023316"/>
    </source>
</evidence>
<organism evidence="9 10">
    <name type="scientific">Erythrobacter neustonensis</name>
    <dbReference type="NCBI Taxonomy" id="1112"/>
    <lineage>
        <taxon>Bacteria</taxon>
        <taxon>Pseudomonadati</taxon>
        <taxon>Pseudomonadota</taxon>
        <taxon>Alphaproteobacteria</taxon>
        <taxon>Sphingomonadales</taxon>
        <taxon>Erythrobacteraceae</taxon>
        <taxon>Erythrobacter/Porphyrobacter group</taxon>
        <taxon>Erythrobacter</taxon>
    </lineage>
</organism>
<dbReference type="STRING" id="1112.A9D12_12090"/>
<evidence type="ECO:0000313" key="9">
    <source>
        <dbReference type="EMBL" id="ANK14336.1"/>
    </source>
</evidence>
<dbReference type="EMBL" id="CP016033">
    <property type="protein sequence ID" value="ANK14336.1"/>
    <property type="molecule type" value="Genomic_DNA"/>
</dbReference>
<dbReference type="InterPro" id="IPR007730">
    <property type="entry name" value="SPOR-like_dom"/>
</dbReference>
<dbReference type="GO" id="GO:0008360">
    <property type="term" value="P:regulation of cell shape"/>
    <property type="evidence" value="ECO:0007669"/>
    <property type="project" value="UniProtKB-UniRule"/>
</dbReference>
<dbReference type="GO" id="GO:0005576">
    <property type="term" value="C:extracellular region"/>
    <property type="evidence" value="ECO:0007669"/>
    <property type="project" value="TreeGrafter"/>
</dbReference>
<accession>A0A192D8J4</accession>
<protein>
    <recommendedName>
        <fullName evidence="8">L,D-TPase catalytic domain-containing protein</fullName>
    </recommendedName>
</protein>
<dbReference type="NCBIfam" id="NF004785">
    <property type="entry name" value="PRK06132.1-2"/>
    <property type="match status" value="1"/>
</dbReference>
<dbReference type="UniPathway" id="UPA00219"/>
<dbReference type="PROSITE" id="PS52029">
    <property type="entry name" value="LD_TPASE"/>
    <property type="match status" value="1"/>
</dbReference>
<dbReference type="PANTHER" id="PTHR30582">
    <property type="entry name" value="L,D-TRANSPEPTIDASE"/>
    <property type="match status" value="1"/>
</dbReference>
<dbReference type="AlphaFoldDB" id="A0A192D8J4"/>
<evidence type="ECO:0000259" key="8">
    <source>
        <dbReference type="PROSITE" id="PS52029"/>
    </source>
</evidence>
<name>A0A192D8J4_9SPHN</name>